<protein>
    <submittedName>
        <fullName evidence="1">Uncharacterized protein</fullName>
    </submittedName>
</protein>
<evidence type="ECO:0000313" key="1">
    <source>
        <dbReference type="EMBL" id="KID57036.1"/>
    </source>
</evidence>
<dbReference type="Proteomes" id="UP000031327">
    <property type="component" value="Unassembled WGS sequence"/>
</dbReference>
<proteinExistence type="predicted"/>
<accession>A0A0C1Q8P5</accession>
<reference evidence="1 2" key="1">
    <citation type="submission" date="2014-12" db="EMBL/GenBank/DDBJ databases">
        <title>Draft Genome Sequence of Pseudoalteromonas luteoviolacea HI1.</title>
        <authorList>
            <person name="Asahina A.Y."/>
            <person name="Hadfield M.G."/>
        </authorList>
    </citation>
    <scope>NUCLEOTIDE SEQUENCE [LARGE SCALE GENOMIC DNA]</scope>
    <source>
        <strain evidence="1 2">HI1</strain>
    </source>
</reference>
<gene>
    <name evidence="1" type="ORF">JF50_14335</name>
</gene>
<sequence length="238" mass="26894">MSFLKLPIFVASISVPVSLLISKFHSSKLAAKSNALTEKNIAFNHYFDLKRHFKEHINTELTTSDNYKSIEIVDIEKLFEAIFPHNSWDQTDLTPSIAALAIKFVEWIESIEKNLMCINIDGKVGTSQYDEVSRKLALAALNGAFKMTPLQFNQQFVSIAWADSESPLIHAIELLYDITMISGQFSKLPLAELAARLSEEKHTSTHQLFSKKSNAIDNFECMFSVLIKDYDDGLKQQA</sequence>
<name>A0A0C1Q8P5_9GAMM</name>
<organism evidence="1 2">
    <name type="scientific">Pseudoalteromonas luteoviolacea</name>
    <dbReference type="NCBI Taxonomy" id="43657"/>
    <lineage>
        <taxon>Bacteria</taxon>
        <taxon>Pseudomonadati</taxon>
        <taxon>Pseudomonadota</taxon>
        <taxon>Gammaproteobacteria</taxon>
        <taxon>Alteromonadales</taxon>
        <taxon>Pseudoalteromonadaceae</taxon>
        <taxon>Pseudoalteromonas</taxon>
    </lineage>
</organism>
<dbReference type="EMBL" id="JWIC01000006">
    <property type="protein sequence ID" value="KID57036.1"/>
    <property type="molecule type" value="Genomic_DNA"/>
</dbReference>
<comment type="caution">
    <text evidence="1">The sequence shown here is derived from an EMBL/GenBank/DDBJ whole genome shotgun (WGS) entry which is preliminary data.</text>
</comment>
<dbReference type="AlphaFoldDB" id="A0A0C1Q8P5"/>
<dbReference type="RefSeq" id="WP_039610096.1">
    <property type="nucleotide sequence ID" value="NZ_JWIC01000006.1"/>
</dbReference>
<evidence type="ECO:0000313" key="2">
    <source>
        <dbReference type="Proteomes" id="UP000031327"/>
    </source>
</evidence>